<proteinExistence type="predicted"/>
<gene>
    <name evidence="2" type="ORF">GYA93_20095</name>
</gene>
<keyword evidence="3" id="KW-1185">Reference proteome</keyword>
<dbReference type="Proteomes" id="UP000466307">
    <property type="component" value="Unassembled WGS sequence"/>
</dbReference>
<dbReference type="EMBL" id="JAADZU010000086">
    <property type="protein sequence ID" value="NDK91851.1"/>
    <property type="molecule type" value="Genomic_DNA"/>
</dbReference>
<dbReference type="RefSeq" id="WP_020792837.1">
    <property type="nucleotide sequence ID" value="NZ_JAADZU010000086.1"/>
</dbReference>
<keyword evidence="1" id="KW-0812">Transmembrane</keyword>
<comment type="caution">
    <text evidence="2">The sequence shown here is derived from an EMBL/GenBank/DDBJ whole genome shotgun (WGS) entry which is preliminary data.</text>
</comment>
<keyword evidence="1" id="KW-0472">Membrane</keyword>
<accession>A0A7K3LV94</accession>
<sequence length="61" mass="6729">MHDSHPRVPAKRKWEIMAAPVASSQSTDTQTVRLHIWRVLTMLVALIGVVLTLVLIVVTAA</sequence>
<organism evidence="2 3">
    <name type="scientific">Gordonia desulfuricans</name>
    <dbReference type="NCBI Taxonomy" id="89051"/>
    <lineage>
        <taxon>Bacteria</taxon>
        <taxon>Bacillati</taxon>
        <taxon>Actinomycetota</taxon>
        <taxon>Actinomycetes</taxon>
        <taxon>Mycobacteriales</taxon>
        <taxon>Gordoniaceae</taxon>
        <taxon>Gordonia</taxon>
    </lineage>
</organism>
<name>A0A7K3LV94_9ACTN</name>
<reference evidence="2 3" key="1">
    <citation type="submission" date="2020-01" db="EMBL/GenBank/DDBJ databases">
        <title>Investigation of new actinobacteria for the biodesulphurisation of diesel fuel.</title>
        <authorList>
            <person name="Athi Narayanan S.M."/>
        </authorList>
    </citation>
    <scope>NUCLEOTIDE SEQUENCE [LARGE SCALE GENOMIC DNA]</scope>
    <source>
        <strain evidence="2 3">213E</strain>
    </source>
</reference>
<protein>
    <submittedName>
        <fullName evidence="2">Uncharacterized protein</fullName>
    </submittedName>
</protein>
<feature type="transmembrane region" description="Helical" evidence="1">
    <location>
        <begin position="36"/>
        <end position="58"/>
    </location>
</feature>
<evidence type="ECO:0000313" key="2">
    <source>
        <dbReference type="EMBL" id="NDK91851.1"/>
    </source>
</evidence>
<evidence type="ECO:0000313" key="3">
    <source>
        <dbReference type="Proteomes" id="UP000466307"/>
    </source>
</evidence>
<keyword evidence="1" id="KW-1133">Transmembrane helix</keyword>
<dbReference type="AlphaFoldDB" id="A0A7K3LV94"/>
<evidence type="ECO:0000256" key="1">
    <source>
        <dbReference type="SAM" id="Phobius"/>
    </source>
</evidence>